<evidence type="ECO:0000259" key="6">
    <source>
        <dbReference type="Pfam" id="PF06803"/>
    </source>
</evidence>
<reference evidence="7 8" key="1">
    <citation type="journal article" date="2015" name="Stand. Genomic Sci.">
        <title>Genomic Encyclopedia of Bacterial and Archaeal Type Strains, Phase III: the genomes of soil and plant-associated and newly described type strains.</title>
        <authorList>
            <person name="Whitman W.B."/>
            <person name="Woyke T."/>
            <person name="Klenk H.P."/>
            <person name="Zhou Y."/>
            <person name="Lilburn T.G."/>
            <person name="Beck B.J."/>
            <person name="De Vos P."/>
            <person name="Vandamme P."/>
            <person name="Eisen J.A."/>
            <person name="Garrity G."/>
            <person name="Hugenholtz P."/>
            <person name="Kyrpides N.C."/>
        </authorList>
    </citation>
    <scope>NUCLEOTIDE SEQUENCE [LARGE SCALE GENOMIC DNA]</scope>
    <source>
        <strain evidence="7 8">A3</strain>
    </source>
</reference>
<keyword evidence="4" id="KW-0472">Membrane</keyword>
<dbReference type="AlphaFoldDB" id="A0A4R2IBX8"/>
<evidence type="ECO:0000313" key="7">
    <source>
        <dbReference type="EMBL" id="TCO40045.1"/>
    </source>
</evidence>
<evidence type="ECO:0000256" key="4">
    <source>
        <dbReference type="ARBA" id="ARBA00023136"/>
    </source>
</evidence>
<dbReference type="EMBL" id="SLWQ01000006">
    <property type="protein sequence ID" value="TCO40045.1"/>
    <property type="molecule type" value="Genomic_DNA"/>
</dbReference>
<gene>
    <name evidence="7" type="ORF">EV148_106200</name>
</gene>
<dbReference type="RefSeq" id="WP_131998662.1">
    <property type="nucleotide sequence ID" value="NZ_JACGXM010000007.1"/>
</dbReference>
<dbReference type="OrthoDB" id="9813247at2"/>
<feature type="domain" description="DUF1232" evidence="6">
    <location>
        <begin position="86"/>
        <end position="113"/>
    </location>
</feature>
<keyword evidence="8" id="KW-1185">Reference proteome</keyword>
<evidence type="ECO:0000256" key="5">
    <source>
        <dbReference type="SAM" id="MobiDB-lite"/>
    </source>
</evidence>
<dbReference type="InterPro" id="IPR010652">
    <property type="entry name" value="DUF1232"/>
</dbReference>
<evidence type="ECO:0000256" key="2">
    <source>
        <dbReference type="ARBA" id="ARBA00022692"/>
    </source>
</evidence>
<keyword evidence="2" id="KW-0812">Transmembrane</keyword>
<dbReference type="Proteomes" id="UP000294862">
    <property type="component" value="Unassembled WGS sequence"/>
</dbReference>
<proteinExistence type="predicted"/>
<sequence>MRISLELEPADIQRFHAALARARRAAECADEFEVIEAAKYALDHLNTADVPAFVRKRVVEVQKLIVMLEDEAWALSGPERADIIETLLYFSDPDDLIPDEIEVIGLLDDAIMLELLLQRMRHVRKAYADFCSFRSALEADVRDAEARRVHARELATQRTQLQARMRRARPRDARREAGTKA</sequence>
<organism evidence="7 8">
    <name type="scientific">Dokdonella fugitiva</name>
    <dbReference type="NCBI Taxonomy" id="328517"/>
    <lineage>
        <taxon>Bacteria</taxon>
        <taxon>Pseudomonadati</taxon>
        <taxon>Pseudomonadota</taxon>
        <taxon>Gammaproteobacteria</taxon>
        <taxon>Lysobacterales</taxon>
        <taxon>Rhodanobacteraceae</taxon>
        <taxon>Dokdonella</taxon>
    </lineage>
</organism>
<feature type="compositionally biased region" description="Basic and acidic residues" evidence="5">
    <location>
        <begin position="170"/>
        <end position="181"/>
    </location>
</feature>
<feature type="region of interest" description="Disordered" evidence="5">
    <location>
        <begin position="159"/>
        <end position="181"/>
    </location>
</feature>
<protein>
    <submittedName>
        <fullName evidence="7">Uncharacterized protein DUF1232</fullName>
    </submittedName>
</protein>
<evidence type="ECO:0000313" key="8">
    <source>
        <dbReference type="Proteomes" id="UP000294862"/>
    </source>
</evidence>
<evidence type="ECO:0000256" key="1">
    <source>
        <dbReference type="ARBA" id="ARBA00004127"/>
    </source>
</evidence>
<dbReference type="Pfam" id="PF06803">
    <property type="entry name" value="DUF1232"/>
    <property type="match status" value="1"/>
</dbReference>
<dbReference type="GO" id="GO:0012505">
    <property type="term" value="C:endomembrane system"/>
    <property type="evidence" value="ECO:0007669"/>
    <property type="project" value="UniProtKB-SubCell"/>
</dbReference>
<comment type="subcellular location">
    <subcellularLocation>
        <location evidence="1">Endomembrane system</location>
        <topology evidence="1">Multi-pass membrane protein</topology>
    </subcellularLocation>
</comment>
<comment type="caution">
    <text evidence="7">The sequence shown here is derived from an EMBL/GenBank/DDBJ whole genome shotgun (WGS) entry which is preliminary data.</text>
</comment>
<name>A0A4R2IBX8_9GAMM</name>
<keyword evidence="3" id="KW-1133">Transmembrane helix</keyword>
<evidence type="ECO:0000256" key="3">
    <source>
        <dbReference type="ARBA" id="ARBA00022989"/>
    </source>
</evidence>
<accession>A0A4R2IBX8</accession>